<dbReference type="RefSeq" id="WP_314509983.1">
    <property type="nucleotide sequence ID" value="NZ_JASJOU010000002.1"/>
</dbReference>
<gene>
    <name evidence="1" type="ORF">QNI22_07350</name>
</gene>
<proteinExistence type="predicted"/>
<accession>A0AAE3R403</accession>
<name>A0AAE3R403_9BACT</name>
<protein>
    <submittedName>
        <fullName evidence="1">Uncharacterized protein</fullName>
    </submittedName>
</protein>
<dbReference type="AlphaFoldDB" id="A0AAE3R403"/>
<dbReference type="EMBL" id="JASJOU010000002">
    <property type="protein sequence ID" value="MDJ1500453.1"/>
    <property type="molecule type" value="Genomic_DNA"/>
</dbReference>
<reference evidence="1" key="1">
    <citation type="submission" date="2023-05" db="EMBL/GenBank/DDBJ databases">
        <authorList>
            <person name="Zhang X."/>
        </authorList>
    </citation>
    <scope>NUCLEOTIDE SEQUENCE</scope>
    <source>
        <strain evidence="1">BD1B2-1</strain>
    </source>
</reference>
<dbReference type="Proteomes" id="UP001232063">
    <property type="component" value="Unassembled WGS sequence"/>
</dbReference>
<sequence length="512" mass="58215">MIAFQILDEFLDIEPSSSFTIKSANPMFSDDSIPGMLTYPFTVTNTPKTRRLLGFPNLVASENLVGNQVDSICWLGGLVYKVGKIVVRGANSKKFQLNFQSDAGDVQTKVKNSSLRDLLKQEFSFTSVPSAFLNAINTPVYKPYQNSLAPYTAFPILNEDFYQDKNSQFGGYLNYFVNGAFPTNAYTSKHAMVPQFYLLYVLEMAFQAIGYRMTGSWIQNEEIQQLILYNNYALDRIGSNYNQYLPQITLKNHVPDTKFGTFLINLQKIFPLGYVFDTVAKQVELVNIPDILKQSDYVDWTSKADADWDLTPVEGKGYTLQMNPDSSDELTKNIKDDWNKFVIGEGEEPITTDFSPLEVYKHADLLNTARQWTTPHIRQKGSSPEFEIGNNASGLHLMWYRGMRPDGSGNNYPFATYDTIDHAGNTIGNYSLRWTGAKGLYEKWWKPYIEFRANAKTIDRNVNLNLADILSLDPRKKIYLDQNLYFLQDLTVTVSQKSGIKPAKVTLLRTKT</sequence>
<keyword evidence="2" id="KW-1185">Reference proteome</keyword>
<evidence type="ECO:0000313" key="1">
    <source>
        <dbReference type="EMBL" id="MDJ1500453.1"/>
    </source>
</evidence>
<organism evidence="1 2">
    <name type="scientific">Xanthocytophaga agilis</name>
    <dbReference type="NCBI Taxonomy" id="3048010"/>
    <lineage>
        <taxon>Bacteria</taxon>
        <taxon>Pseudomonadati</taxon>
        <taxon>Bacteroidota</taxon>
        <taxon>Cytophagia</taxon>
        <taxon>Cytophagales</taxon>
        <taxon>Rhodocytophagaceae</taxon>
        <taxon>Xanthocytophaga</taxon>
    </lineage>
</organism>
<evidence type="ECO:0000313" key="2">
    <source>
        <dbReference type="Proteomes" id="UP001232063"/>
    </source>
</evidence>
<comment type="caution">
    <text evidence="1">The sequence shown here is derived from an EMBL/GenBank/DDBJ whole genome shotgun (WGS) entry which is preliminary data.</text>
</comment>